<proteinExistence type="inferred from homology"/>
<name>A0AAU7PIX9_9CAUD</name>
<evidence type="ECO:0000313" key="4">
    <source>
        <dbReference type="EMBL" id="XBS49899.1"/>
    </source>
</evidence>
<organism evidence="4">
    <name type="scientific">Salmonella phage SalP219</name>
    <dbReference type="NCBI Taxonomy" id="3158864"/>
    <lineage>
        <taxon>Viruses</taxon>
        <taxon>Duplodnaviria</taxon>
        <taxon>Heunggongvirae</taxon>
        <taxon>Uroviricota</taxon>
        <taxon>Caudoviricetes</taxon>
        <taxon>Vequintavirinae</taxon>
        <taxon>Seunavirus</taxon>
    </lineage>
</organism>
<protein>
    <submittedName>
        <fullName evidence="4">Tail assembly chaperone</fullName>
    </submittedName>
</protein>
<dbReference type="GO" id="GO:0098004">
    <property type="term" value="P:virus tail fiber assembly"/>
    <property type="evidence" value="ECO:0007669"/>
    <property type="project" value="UniProtKB-KW"/>
</dbReference>
<dbReference type="EMBL" id="PP595732">
    <property type="protein sequence ID" value="XBS49899.1"/>
    <property type="molecule type" value="Genomic_DNA"/>
</dbReference>
<evidence type="ECO:0000256" key="3">
    <source>
        <dbReference type="ARBA" id="ARBA00023138"/>
    </source>
</evidence>
<reference evidence="4" key="1">
    <citation type="submission" date="2024-04" db="EMBL/GenBank/DDBJ databases">
        <authorList>
            <person name="Jaglan A.B."/>
            <person name="Vashisth M."/>
            <person name="Anand T."/>
            <person name="Virmani N."/>
            <person name="Bera B."/>
            <person name="Vaid R."/>
        </authorList>
    </citation>
    <scope>NUCLEOTIDE SEQUENCE</scope>
</reference>
<accession>A0AAU7PIX9</accession>
<keyword evidence="3" id="KW-1246">Viral tail fiber assembly</keyword>
<comment type="similarity">
    <text evidence="1">Belongs to the tfa family.</text>
</comment>
<sequence length="184" mass="20561">MTKVYGEFSLYTPTKTDENAAFLESGAVFLKDKDGEDWYDIVKELTKLKEGTKFLLLSSGDVVLCVSSDPSAYFPDQMKVAVVDEVPDGIESRLGAVQFISGEFKAYNKEAIAQAEVLLDSEMSWATNQILALEDLISRGPTLDSQKAYLEKLKTYRIDLLAIDPEDAPNIKWPERPAKSKRIL</sequence>
<dbReference type="InterPro" id="IPR003458">
    <property type="entry name" value="Phage_T4_Gp38_tail_assem"/>
</dbReference>
<keyword evidence="2" id="KW-1245">Viral tail assembly</keyword>
<evidence type="ECO:0000256" key="1">
    <source>
        <dbReference type="ARBA" id="ARBA00008579"/>
    </source>
</evidence>
<dbReference type="Pfam" id="PF02413">
    <property type="entry name" value="Caudo_TAP"/>
    <property type="match status" value="1"/>
</dbReference>
<evidence type="ECO:0000256" key="2">
    <source>
        <dbReference type="ARBA" id="ARBA00022465"/>
    </source>
</evidence>
<keyword evidence="2" id="KW-1188">Viral release from host cell</keyword>